<dbReference type="Pfam" id="PF25037">
    <property type="entry name" value="VPS13_C"/>
    <property type="match status" value="1"/>
</dbReference>
<feature type="region of interest" description="Disordered" evidence="1">
    <location>
        <begin position="652"/>
        <end position="674"/>
    </location>
</feature>
<dbReference type="InterPro" id="IPR026847">
    <property type="entry name" value="VPS13"/>
</dbReference>
<feature type="compositionally biased region" description="Basic and acidic residues" evidence="1">
    <location>
        <begin position="652"/>
        <end position="665"/>
    </location>
</feature>
<dbReference type="PANTHER" id="PTHR16166">
    <property type="entry name" value="VACUOLAR PROTEIN SORTING-ASSOCIATED PROTEIN VPS13"/>
    <property type="match status" value="1"/>
</dbReference>
<dbReference type="GO" id="GO:0045053">
    <property type="term" value="P:protein retention in Golgi apparatus"/>
    <property type="evidence" value="ECO:0007669"/>
    <property type="project" value="TreeGrafter"/>
</dbReference>
<dbReference type="PANTHER" id="PTHR16166:SF137">
    <property type="entry name" value="PLECKSTRIN HOMOLOGY (PH) DOMAIN-CONTAINING PROTEIN"/>
    <property type="match status" value="1"/>
</dbReference>
<evidence type="ECO:0000259" key="2">
    <source>
        <dbReference type="Pfam" id="PF25037"/>
    </source>
</evidence>
<name>A0AA39A5U1_VITRO</name>
<sequence length="674" mass="76105">MPVLLAPEQPVDVHHPVFKMTVTMCNENTDGIQVYPYVYIRVTEKCWRLSIHEPIIWSLVDFYNNLQIDRVPQSSNVTEVDPEIRVDLIDVSEIRLKVSLETAPTQRPHGVLGMWSPILSAVGNAFKIQNDVASAPLQLCIPLFQVHLRKVMHRDRFMRKSSVIPAIGNRIWRDLIHNPLHLIFSVDVLGAASSTLASLSKGFAELSTDGQFLQLRSKQVWSRRITGVGDGIIQGTEALAQGVAFGVSGVVTKPVESARQNGLLGLANGLGRGFLGFIVQPVSGALDFFSLTVDGIGASCSRCLEALNNKTTFQRIRNPRAIRADGVLREYSEREAVGQMVLHLAEASRHFGCTEIFKEPSKFAWSDYYEDHFSVPYQRIALITNKRVMLLQCLAPDKIDKKPCKIIWDVPWEELMAVELAKAGSPRPSHLILHLRNFKRSENFARVIKCSVEEESSEGEPQAVRISSVVRKMWKAFQSDMKSLILKVPSSQRRVYFAWSESHGKDPCMQNKSIIQSRELSSFGSTSDERRFVKHSINFLKIWSSEQNSKGQCTLCRKQVWRNCPDDYINPVSIWYPRAPEGFVSLGCVVVADFIEPEPSLAYCVAESLAEETVFEEQKVWSAPDSYPWACHIYQVQSDALHLVALRQPKEESEWKPMRVVDDSQRPLQPSEAE</sequence>
<dbReference type="EMBL" id="JARBHA010000005">
    <property type="protein sequence ID" value="KAJ9701447.1"/>
    <property type="molecule type" value="Genomic_DNA"/>
</dbReference>
<keyword evidence="4" id="KW-1185">Reference proteome</keyword>
<feature type="domain" description="Intermembrane lipid transfer protein VPS13-like C-terminal" evidence="2">
    <location>
        <begin position="316"/>
        <end position="424"/>
    </location>
</feature>
<gene>
    <name evidence="3" type="ORF">PVL29_006690</name>
</gene>
<organism evidence="3 4">
    <name type="scientific">Vitis rotundifolia</name>
    <name type="common">Muscadine grape</name>
    <dbReference type="NCBI Taxonomy" id="103349"/>
    <lineage>
        <taxon>Eukaryota</taxon>
        <taxon>Viridiplantae</taxon>
        <taxon>Streptophyta</taxon>
        <taxon>Embryophyta</taxon>
        <taxon>Tracheophyta</taxon>
        <taxon>Spermatophyta</taxon>
        <taxon>Magnoliopsida</taxon>
        <taxon>eudicotyledons</taxon>
        <taxon>Gunneridae</taxon>
        <taxon>Pentapetalae</taxon>
        <taxon>rosids</taxon>
        <taxon>Vitales</taxon>
        <taxon>Vitaceae</taxon>
        <taxon>Viteae</taxon>
        <taxon>Vitis</taxon>
    </lineage>
</organism>
<dbReference type="InterPro" id="IPR056748">
    <property type="entry name" value="VPS13-like_C"/>
</dbReference>
<proteinExistence type="predicted"/>
<protein>
    <recommendedName>
        <fullName evidence="2">Intermembrane lipid transfer protein VPS13-like C-terminal domain-containing protein</fullName>
    </recommendedName>
</protein>
<dbReference type="GO" id="GO:0006623">
    <property type="term" value="P:protein targeting to vacuole"/>
    <property type="evidence" value="ECO:0007669"/>
    <property type="project" value="TreeGrafter"/>
</dbReference>
<dbReference type="AlphaFoldDB" id="A0AA39A5U1"/>
<evidence type="ECO:0000313" key="3">
    <source>
        <dbReference type="EMBL" id="KAJ9701447.1"/>
    </source>
</evidence>
<evidence type="ECO:0000313" key="4">
    <source>
        <dbReference type="Proteomes" id="UP001168098"/>
    </source>
</evidence>
<reference evidence="3 4" key="1">
    <citation type="journal article" date="2023" name="BMC Biotechnol.">
        <title>Vitis rotundifolia cv Carlos genome sequencing.</title>
        <authorList>
            <person name="Huff M."/>
            <person name="Hulse-Kemp A."/>
            <person name="Scheffler B."/>
            <person name="Youngblood R."/>
            <person name="Simpson S."/>
            <person name="Babiker E."/>
            <person name="Staton M."/>
        </authorList>
    </citation>
    <scope>NUCLEOTIDE SEQUENCE [LARGE SCALE GENOMIC DNA]</scope>
    <source>
        <tissue evidence="3">Leaf</tissue>
    </source>
</reference>
<dbReference type="Proteomes" id="UP001168098">
    <property type="component" value="Unassembled WGS sequence"/>
</dbReference>
<accession>A0AA39A5U1</accession>
<evidence type="ECO:0000256" key="1">
    <source>
        <dbReference type="SAM" id="MobiDB-lite"/>
    </source>
</evidence>
<comment type="caution">
    <text evidence="3">The sequence shown here is derived from an EMBL/GenBank/DDBJ whole genome shotgun (WGS) entry which is preliminary data.</text>
</comment>